<proteinExistence type="predicted"/>
<keyword evidence="2" id="KW-1185">Reference proteome</keyword>
<evidence type="ECO:0000313" key="2">
    <source>
        <dbReference type="Proteomes" id="UP001183629"/>
    </source>
</evidence>
<dbReference type="AlphaFoldDB" id="A0AAE3ZIR1"/>
<comment type="caution">
    <text evidence="1">The sequence shown here is derived from an EMBL/GenBank/DDBJ whole genome shotgun (WGS) entry which is preliminary data.</text>
</comment>
<evidence type="ECO:0000313" key="1">
    <source>
        <dbReference type="EMBL" id="MDR7320643.1"/>
    </source>
</evidence>
<gene>
    <name evidence="1" type="ORF">J2S44_000893</name>
</gene>
<dbReference type="Proteomes" id="UP001183629">
    <property type="component" value="Unassembled WGS sequence"/>
</dbReference>
<dbReference type="EMBL" id="JAVDYC010000001">
    <property type="protein sequence ID" value="MDR7320643.1"/>
    <property type="molecule type" value="Genomic_DNA"/>
</dbReference>
<dbReference type="RefSeq" id="WP_310409232.1">
    <property type="nucleotide sequence ID" value="NZ_JAVDYC010000001.1"/>
</dbReference>
<sequence>MRDEPLERAAALLRERNAIDALLADLTGRPMTSGHLGEWIAARIFDIALERSATTAAYDGRFTGGPLAGRTVNVKWYLKRENLLDVTTSDQLDHYLVLTGPASPPAHSRGTTRPWLIHAVHLFDAAQLLAELRTRGTKVGTATSVRAAQWAAAEIYPRRRNHRLPVSADQAAQLALFGAAGRAV</sequence>
<reference evidence="1 2" key="1">
    <citation type="submission" date="2023-07" db="EMBL/GenBank/DDBJ databases">
        <title>Sequencing the genomes of 1000 actinobacteria strains.</title>
        <authorList>
            <person name="Klenk H.-P."/>
        </authorList>
    </citation>
    <scope>NUCLEOTIDE SEQUENCE [LARGE SCALE GENOMIC DNA]</scope>
    <source>
        <strain evidence="1 2">DSM 44711</strain>
    </source>
</reference>
<protein>
    <submittedName>
        <fullName evidence="1">Uncharacterized protein</fullName>
    </submittedName>
</protein>
<name>A0AAE3ZIR1_9ACTN</name>
<accession>A0AAE3ZIR1</accession>
<organism evidence="1 2">
    <name type="scientific">Catenuloplanes niger</name>
    <dbReference type="NCBI Taxonomy" id="587534"/>
    <lineage>
        <taxon>Bacteria</taxon>
        <taxon>Bacillati</taxon>
        <taxon>Actinomycetota</taxon>
        <taxon>Actinomycetes</taxon>
        <taxon>Micromonosporales</taxon>
        <taxon>Micromonosporaceae</taxon>
        <taxon>Catenuloplanes</taxon>
    </lineage>
</organism>